<keyword evidence="1" id="KW-1133">Transmembrane helix</keyword>
<protein>
    <submittedName>
        <fullName evidence="2">Uncharacterized protein</fullName>
    </submittedName>
</protein>
<feature type="transmembrane region" description="Helical" evidence="1">
    <location>
        <begin position="15"/>
        <end position="32"/>
    </location>
</feature>
<keyword evidence="1" id="KW-0472">Membrane</keyword>
<name>A0AAV5MGF5_9ROSI</name>
<proteinExistence type="predicted"/>
<evidence type="ECO:0000256" key="1">
    <source>
        <dbReference type="SAM" id="Phobius"/>
    </source>
</evidence>
<accession>A0AAV5MGF5</accession>
<comment type="caution">
    <text evidence="2">The sequence shown here is derived from an EMBL/GenBank/DDBJ whole genome shotgun (WGS) entry which is preliminary data.</text>
</comment>
<dbReference type="EMBL" id="BPVZ01000281">
    <property type="protein sequence ID" value="GKV49026.1"/>
    <property type="molecule type" value="Genomic_DNA"/>
</dbReference>
<dbReference type="AlphaFoldDB" id="A0AAV5MGF5"/>
<evidence type="ECO:0000313" key="3">
    <source>
        <dbReference type="Proteomes" id="UP001054252"/>
    </source>
</evidence>
<sequence length="69" mass="7926">MLLLVLMMVKQLKKGTLMMMLMVLILRLLLMVKGNMKRSVEETVPIFMLFTFNSTALHSITGLPDLLWS</sequence>
<gene>
    <name evidence="2" type="ORF">SLEP1_g55799</name>
</gene>
<keyword evidence="1" id="KW-0812">Transmembrane</keyword>
<evidence type="ECO:0000313" key="2">
    <source>
        <dbReference type="EMBL" id="GKV49026.1"/>
    </source>
</evidence>
<dbReference type="Proteomes" id="UP001054252">
    <property type="component" value="Unassembled WGS sequence"/>
</dbReference>
<keyword evidence="3" id="KW-1185">Reference proteome</keyword>
<organism evidence="2 3">
    <name type="scientific">Rubroshorea leprosula</name>
    <dbReference type="NCBI Taxonomy" id="152421"/>
    <lineage>
        <taxon>Eukaryota</taxon>
        <taxon>Viridiplantae</taxon>
        <taxon>Streptophyta</taxon>
        <taxon>Embryophyta</taxon>
        <taxon>Tracheophyta</taxon>
        <taxon>Spermatophyta</taxon>
        <taxon>Magnoliopsida</taxon>
        <taxon>eudicotyledons</taxon>
        <taxon>Gunneridae</taxon>
        <taxon>Pentapetalae</taxon>
        <taxon>rosids</taxon>
        <taxon>malvids</taxon>
        <taxon>Malvales</taxon>
        <taxon>Dipterocarpaceae</taxon>
        <taxon>Rubroshorea</taxon>
    </lineage>
</organism>
<reference evidence="2 3" key="1">
    <citation type="journal article" date="2021" name="Commun. Biol.">
        <title>The genome of Shorea leprosula (Dipterocarpaceae) highlights the ecological relevance of drought in aseasonal tropical rainforests.</title>
        <authorList>
            <person name="Ng K.K.S."/>
            <person name="Kobayashi M.J."/>
            <person name="Fawcett J.A."/>
            <person name="Hatakeyama M."/>
            <person name="Paape T."/>
            <person name="Ng C.H."/>
            <person name="Ang C.C."/>
            <person name="Tnah L.H."/>
            <person name="Lee C.T."/>
            <person name="Nishiyama T."/>
            <person name="Sese J."/>
            <person name="O'Brien M.J."/>
            <person name="Copetti D."/>
            <person name="Mohd Noor M.I."/>
            <person name="Ong R.C."/>
            <person name="Putra M."/>
            <person name="Sireger I.Z."/>
            <person name="Indrioko S."/>
            <person name="Kosugi Y."/>
            <person name="Izuno A."/>
            <person name="Isagi Y."/>
            <person name="Lee S.L."/>
            <person name="Shimizu K.K."/>
        </authorList>
    </citation>
    <scope>NUCLEOTIDE SEQUENCE [LARGE SCALE GENOMIC DNA]</scope>
    <source>
        <strain evidence="2">214</strain>
    </source>
</reference>